<keyword evidence="3" id="KW-1185">Reference proteome</keyword>
<evidence type="ECO:0000313" key="2">
    <source>
        <dbReference type="EMBL" id="KAF1951349.1"/>
    </source>
</evidence>
<sequence>MASLTSLSNELLLNIASLLDQSSLWSLSLVNKQIHPIAQDQLYSQPFLPSPYNYDGSLNASETTNRLLHLLRTLLVHPRLAARVRRLSFTTAFAHEPKHDQDFKELCTKATGVITQVTEGHELWFKRWSSVLLHIVPNPNAWAGVLLSICPLLEDLELEHLDPQFVQPGVSWKGYYEMAKLGIDIESLFGDSDFGLWQIPGLRNLQHIRFISEEFSGQWCQLPKLYSVDLPYGQVLYDAGGEAIEWADWCMQHDAPNITHVNMTRMSSDFASDSSLLGKAMESFLFTRVKNLQLYFQDTCYFVCGGTDSHLSDMDGYYDDLIVQLAPLANQLEHLRIDVANNDFPGFLFQRVAPLGMRPQLVILPSFAQLNVLILPQAALFQMSTDELRPVMSLDTLLPPSLERLDLLYPTFEFVYLAPWFQESRHHLPHLNTINLRCRPGVGTPFQEMLSLVYHPGWALFWLNGIYLIPLKDLGEVDRWNWRD</sequence>
<accession>A0A6A5THY6</accession>
<gene>
    <name evidence="2" type="ORF">CC80DRAFT_553465</name>
</gene>
<reference evidence="2" key="1">
    <citation type="journal article" date="2020" name="Stud. Mycol.">
        <title>101 Dothideomycetes genomes: a test case for predicting lifestyles and emergence of pathogens.</title>
        <authorList>
            <person name="Haridas S."/>
            <person name="Albert R."/>
            <person name="Binder M."/>
            <person name="Bloem J."/>
            <person name="Labutti K."/>
            <person name="Salamov A."/>
            <person name="Andreopoulos B."/>
            <person name="Baker S."/>
            <person name="Barry K."/>
            <person name="Bills G."/>
            <person name="Bluhm B."/>
            <person name="Cannon C."/>
            <person name="Castanera R."/>
            <person name="Culley D."/>
            <person name="Daum C."/>
            <person name="Ezra D."/>
            <person name="Gonzalez J."/>
            <person name="Henrissat B."/>
            <person name="Kuo A."/>
            <person name="Liang C."/>
            <person name="Lipzen A."/>
            <person name="Lutzoni F."/>
            <person name="Magnuson J."/>
            <person name="Mondo S."/>
            <person name="Nolan M."/>
            <person name="Ohm R."/>
            <person name="Pangilinan J."/>
            <person name="Park H.-J."/>
            <person name="Ramirez L."/>
            <person name="Alfaro M."/>
            <person name="Sun H."/>
            <person name="Tritt A."/>
            <person name="Yoshinaga Y."/>
            <person name="Zwiers L.-H."/>
            <person name="Turgeon B."/>
            <person name="Goodwin S."/>
            <person name="Spatafora J."/>
            <person name="Crous P."/>
            <person name="Grigoriev I."/>
        </authorList>
    </citation>
    <scope>NUCLEOTIDE SEQUENCE</scope>
    <source>
        <strain evidence="2">CBS 675.92</strain>
    </source>
</reference>
<feature type="domain" description="F-box" evidence="1">
    <location>
        <begin position="1"/>
        <end position="46"/>
    </location>
</feature>
<evidence type="ECO:0000259" key="1">
    <source>
        <dbReference type="PROSITE" id="PS50181"/>
    </source>
</evidence>
<proteinExistence type="predicted"/>
<organism evidence="2 3">
    <name type="scientific">Byssothecium circinans</name>
    <dbReference type="NCBI Taxonomy" id="147558"/>
    <lineage>
        <taxon>Eukaryota</taxon>
        <taxon>Fungi</taxon>
        <taxon>Dikarya</taxon>
        <taxon>Ascomycota</taxon>
        <taxon>Pezizomycotina</taxon>
        <taxon>Dothideomycetes</taxon>
        <taxon>Pleosporomycetidae</taxon>
        <taxon>Pleosporales</taxon>
        <taxon>Massarineae</taxon>
        <taxon>Massarinaceae</taxon>
        <taxon>Byssothecium</taxon>
    </lineage>
</organism>
<evidence type="ECO:0000313" key="3">
    <source>
        <dbReference type="Proteomes" id="UP000800035"/>
    </source>
</evidence>
<dbReference type="SUPFAM" id="SSF81383">
    <property type="entry name" value="F-box domain"/>
    <property type="match status" value="1"/>
</dbReference>
<dbReference type="AlphaFoldDB" id="A0A6A5THY6"/>
<dbReference type="InterPro" id="IPR036047">
    <property type="entry name" value="F-box-like_dom_sf"/>
</dbReference>
<dbReference type="Proteomes" id="UP000800035">
    <property type="component" value="Unassembled WGS sequence"/>
</dbReference>
<name>A0A6A5THY6_9PLEO</name>
<dbReference type="EMBL" id="ML977018">
    <property type="protein sequence ID" value="KAF1951349.1"/>
    <property type="molecule type" value="Genomic_DNA"/>
</dbReference>
<protein>
    <recommendedName>
        <fullName evidence="1">F-box domain-containing protein</fullName>
    </recommendedName>
</protein>
<dbReference type="PROSITE" id="PS50181">
    <property type="entry name" value="FBOX"/>
    <property type="match status" value="1"/>
</dbReference>
<dbReference type="InterPro" id="IPR001810">
    <property type="entry name" value="F-box_dom"/>
</dbReference>